<accession>A0AAD1D558</accession>
<keyword evidence="1" id="KW-0472">Membrane</keyword>
<evidence type="ECO:0000313" key="2">
    <source>
        <dbReference type="EMBL" id="BBE33950.1"/>
    </source>
</evidence>
<feature type="transmembrane region" description="Helical" evidence="1">
    <location>
        <begin position="153"/>
        <end position="177"/>
    </location>
</feature>
<dbReference type="EMBL" id="AP018711">
    <property type="protein sequence ID" value="BBE33950.1"/>
    <property type="molecule type" value="Genomic_DNA"/>
</dbReference>
<keyword evidence="5" id="KW-1185">Reference proteome</keyword>
<sequence length="184" mass="19784">MGRLLVGSLVAAVAMFLIGFVFYGTPLFSNAYKTAPFETQMTVQEALKGLPASGTYFIPTGVDEAAMAAHRAGPTAMLRVNLQGSEMVDPMAMVKGFVHMAVSAFLLGLLLLRVAPKIWNFGERMAIVVTASLAIVVFVRLGEPIWFGGDWTFTLYVAVVDLISLSAAGFILAKWFLPKSYPAG</sequence>
<name>A0AAD1D558_SPHMI</name>
<dbReference type="AlphaFoldDB" id="A0AAD1D558"/>
<dbReference type="Proteomes" id="UP000275727">
    <property type="component" value="Chromosome"/>
</dbReference>
<protein>
    <recommendedName>
        <fullName evidence="6">Transmembrane protein</fullName>
    </recommendedName>
</protein>
<feature type="transmembrane region" description="Helical" evidence="1">
    <location>
        <begin position="126"/>
        <end position="147"/>
    </location>
</feature>
<keyword evidence="1" id="KW-1133">Transmembrane helix</keyword>
<evidence type="ECO:0000313" key="5">
    <source>
        <dbReference type="Proteomes" id="UP000276029"/>
    </source>
</evidence>
<evidence type="ECO:0000256" key="1">
    <source>
        <dbReference type="SAM" id="Phobius"/>
    </source>
</evidence>
<dbReference type="RefSeq" id="WP_126494586.1">
    <property type="nucleotide sequence ID" value="NZ_AP018711.1"/>
</dbReference>
<feature type="transmembrane region" description="Helical" evidence="1">
    <location>
        <begin position="96"/>
        <end position="114"/>
    </location>
</feature>
<keyword evidence="1" id="KW-0812">Transmembrane</keyword>
<reference evidence="2 4" key="1">
    <citation type="submission" date="2018-06" db="EMBL/GenBank/DDBJ databases">
        <title>Complete Genome Sequence of the Microcystin-Degrading Bacterium Sphingosinicella microcystinivorans Strain B-9.</title>
        <authorList>
            <person name="Jin H."/>
            <person name="Nishizawa T."/>
            <person name="Guo Y."/>
            <person name="Nishizawa A."/>
            <person name="Park H."/>
            <person name="Kato H."/>
            <person name="Tsuji K."/>
            <person name="Harada K."/>
        </authorList>
    </citation>
    <scope>NUCLEOTIDE SEQUENCE [LARGE SCALE GENOMIC DNA]</scope>
    <source>
        <strain evidence="2 4">B9</strain>
    </source>
</reference>
<dbReference type="KEGG" id="smic:SmB9_16080"/>
<dbReference type="Proteomes" id="UP000276029">
    <property type="component" value="Unassembled WGS sequence"/>
</dbReference>
<proteinExistence type="predicted"/>
<reference evidence="3 5" key="2">
    <citation type="submission" date="2018-10" db="EMBL/GenBank/DDBJ databases">
        <title>Genomic Encyclopedia of Type Strains, Phase IV (KMG-IV): sequencing the most valuable type-strain genomes for metagenomic binning, comparative biology and taxonomic classification.</title>
        <authorList>
            <person name="Goeker M."/>
        </authorList>
    </citation>
    <scope>NUCLEOTIDE SEQUENCE [LARGE SCALE GENOMIC DNA]</scope>
    <source>
        <strain evidence="3 5">DSM 19791</strain>
    </source>
</reference>
<dbReference type="EMBL" id="RBWX01000007">
    <property type="protein sequence ID" value="RKS91029.1"/>
    <property type="molecule type" value="Genomic_DNA"/>
</dbReference>
<gene>
    <name evidence="3" type="ORF">DFR51_0576</name>
    <name evidence="2" type="ORF">SmB9_16080</name>
</gene>
<evidence type="ECO:0000313" key="4">
    <source>
        <dbReference type="Proteomes" id="UP000275727"/>
    </source>
</evidence>
<evidence type="ECO:0000313" key="3">
    <source>
        <dbReference type="EMBL" id="RKS91029.1"/>
    </source>
</evidence>
<organism evidence="2 4">
    <name type="scientific">Sphingosinicella microcystinivorans</name>
    <dbReference type="NCBI Taxonomy" id="335406"/>
    <lineage>
        <taxon>Bacteria</taxon>
        <taxon>Pseudomonadati</taxon>
        <taxon>Pseudomonadota</taxon>
        <taxon>Alphaproteobacteria</taxon>
        <taxon>Sphingomonadales</taxon>
        <taxon>Sphingosinicellaceae</taxon>
        <taxon>Sphingosinicella</taxon>
    </lineage>
</organism>
<evidence type="ECO:0008006" key="6">
    <source>
        <dbReference type="Google" id="ProtNLM"/>
    </source>
</evidence>